<dbReference type="PANTHER" id="PTHR33937:SF2">
    <property type="entry name" value="DINITROGENASE IRON-MOLYBDENUM COFACTOR BIOSYNTHESIS DOMAIN-CONTAINING PROTEIN"/>
    <property type="match status" value="1"/>
</dbReference>
<dbReference type="PANTHER" id="PTHR33937">
    <property type="entry name" value="IRON-MOLYBDENUM PROTEIN-RELATED-RELATED"/>
    <property type="match status" value="1"/>
</dbReference>
<sequence length="131" mass="14719">MKTIVAVTFQNKKSIFDHAGKCRNFLMYTINEDIIEKKQLIELSREETLHAFFHGENNSKRNILLEVDILLTRGIGDGAIQNLARYDIACYKIEETDPDIAINKLINGTLEAMGPVSHSISGCNCNCGNHH</sequence>
<dbReference type="InterPro" id="IPR036105">
    <property type="entry name" value="DiNase_FeMo-co_biosyn_sf"/>
</dbReference>
<name>A0A238VRE7_9FLAO</name>
<accession>A0A238VRE7</accession>
<dbReference type="EMBL" id="FZNX01000001">
    <property type="protein sequence ID" value="SNR36059.1"/>
    <property type="molecule type" value="Genomic_DNA"/>
</dbReference>
<organism evidence="2 3">
    <name type="scientific">Lutibacter flavus</name>
    <dbReference type="NCBI Taxonomy" id="691689"/>
    <lineage>
        <taxon>Bacteria</taxon>
        <taxon>Pseudomonadati</taxon>
        <taxon>Bacteroidota</taxon>
        <taxon>Flavobacteriia</taxon>
        <taxon>Flavobacteriales</taxon>
        <taxon>Flavobacteriaceae</taxon>
        <taxon>Lutibacter</taxon>
    </lineage>
</organism>
<reference evidence="3" key="1">
    <citation type="submission" date="2017-06" db="EMBL/GenBank/DDBJ databases">
        <authorList>
            <person name="Varghese N."/>
            <person name="Submissions S."/>
        </authorList>
    </citation>
    <scope>NUCLEOTIDE SEQUENCE [LARGE SCALE GENOMIC DNA]</scope>
    <source>
        <strain evidence="3">DSM 27993</strain>
    </source>
</reference>
<keyword evidence="3" id="KW-1185">Reference proteome</keyword>
<dbReference type="Proteomes" id="UP000198412">
    <property type="component" value="Unassembled WGS sequence"/>
</dbReference>
<evidence type="ECO:0000313" key="2">
    <source>
        <dbReference type="EMBL" id="SNR36059.1"/>
    </source>
</evidence>
<protein>
    <submittedName>
        <fullName evidence="2">Predicted Fe-Mo cluster-binding protein, NifX family</fullName>
    </submittedName>
</protein>
<dbReference type="InterPro" id="IPR003731">
    <property type="entry name" value="Di-Nase_FeMo-co_biosynth"/>
</dbReference>
<proteinExistence type="predicted"/>
<evidence type="ECO:0000259" key="1">
    <source>
        <dbReference type="Pfam" id="PF02579"/>
    </source>
</evidence>
<evidence type="ECO:0000313" key="3">
    <source>
        <dbReference type="Proteomes" id="UP000198412"/>
    </source>
</evidence>
<dbReference type="Gene3D" id="3.30.420.130">
    <property type="entry name" value="Dinitrogenase iron-molybdenum cofactor biosynthesis domain"/>
    <property type="match status" value="1"/>
</dbReference>
<dbReference type="RefSeq" id="WP_176420234.1">
    <property type="nucleotide sequence ID" value="NZ_FZNX01000001.1"/>
</dbReference>
<gene>
    <name evidence="2" type="ORF">SAMN04488111_0810</name>
</gene>
<dbReference type="SUPFAM" id="SSF53146">
    <property type="entry name" value="Nitrogenase accessory factor-like"/>
    <property type="match status" value="1"/>
</dbReference>
<dbReference type="InterPro" id="IPR051840">
    <property type="entry name" value="NifX/NifY_domain"/>
</dbReference>
<feature type="domain" description="Dinitrogenase iron-molybdenum cofactor biosynthesis" evidence="1">
    <location>
        <begin position="13"/>
        <end position="106"/>
    </location>
</feature>
<dbReference type="Pfam" id="PF02579">
    <property type="entry name" value="Nitro_FeMo-Co"/>
    <property type="match status" value="1"/>
</dbReference>
<dbReference type="AlphaFoldDB" id="A0A238VRE7"/>